<protein>
    <submittedName>
        <fullName evidence="1">Uncharacterized protein</fullName>
    </submittedName>
</protein>
<keyword evidence="2" id="KW-1185">Reference proteome</keyword>
<evidence type="ECO:0000313" key="2">
    <source>
        <dbReference type="Proteomes" id="UP000008312"/>
    </source>
</evidence>
<dbReference type="EMBL" id="FN668638">
    <property type="protein sequence ID" value="CBK20043.2"/>
    <property type="molecule type" value="Genomic_DNA"/>
</dbReference>
<reference evidence="1" key="1">
    <citation type="submission" date="2010-02" db="EMBL/GenBank/DDBJ databases">
        <title>Sequencing and annotation of the Blastocystis hominis genome.</title>
        <authorList>
            <person name="Wincker P."/>
        </authorList>
    </citation>
    <scope>NUCLEOTIDE SEQUENCE</scope>
    <source>
        <strain evidence="1">Singapore isolate B</strain>
    </source>
</reference>
<dbReference type="Proteomes" id="UP000008312">
    <property type="component" value="Unassembled WGS sequence"/>
</dbReference>
<dbReference type="InParanoid" id="D8LW54"/>
<name>D8LW54_BLAHO</name>
<proteinExistence type="predicted"/>
<dbReference type="GeneID" id="24917739"/>
<accession>D8LW54</accession>
<sequence>MKALRQFKQEGKAEVDEKRSNAMHPILIALRYAAEKSLSYFLDPAKMKEDLEILKQSNEDFSKYFEEADGIDAVYERVFSLKYVKNDYRLLLEAAAMTDEEKIFKKLVETLKGQSLDIDKLVHRSKFYPSLIEFCLSHRCYVVGQYLLKTFSFREKEVTEAFCSLSQTVTNLHVDITSVRTGHSLTVCMGWNSRGSSSSDNGMMTSLYIYKSFMQLIQLIPKEFKDKVLDKMMSQVLTINRPALVEKLVKEIPVQLQQFDDIVKSVIASNNDTALGLLIDCMGLKEKLMKENPNGYTIVELVMTKYIEDIIKNQRNNKKEREDEEERKEHTKLVEDEFMKKTQMQELVDLYRLMKNGTGSSAKMLQLVLEASNGQQRELTTLEEVQDRVKRDSADIAENDLGKRRRCLGRMGNFNVNYVNNGRISMLSGMPKAELKKE</sequence>
<organism evidence="1">
    <name type="scientific">Blastocystis hominis</name>
    <dbReference type="NCBI Taxonomy" id="12968"/>
    <lineage>
        <taxon>Eukaryota</taxon>
        <taxon>Sar</taxon>
        <taxon>Stramenopiles</taxon>
        <taxon>Bigyra</taxon>
        <taxon>Opalozoa</taxon>
        <taxon>Opalinata</taxon>
        <taxon>Blastocystidae</taxon>
        <taxon>Blastocystis</taxon>
    </lineage>
</organism>
<evidence type="ECO:0000313" key="1">
    <source>
        <dbReference type="EMBL" id="CBK20043.2"/>
    </source>
</evidence>
<dbReference type="RefSeq" id="XP_012894091.1">
    <property type="nucleotide sequence ID" value="XM_013038637.1"/>
</dbReference>
<gene>
    <name evidence="1" type="ORF">GSBLH_T00000430001</name>
</gene>
<dbReference type="AlphaFoldDB" id="D8LW54"/>